<reference evidence="5 8" key="1">
    <citation type="submission" date="2015-09" db="EMBL/GenBank/DDBJ databases">
        <authorList>
            <consortium name="Pathogen Informatics"/>
        </authorList>
    </citation>
    <scope>NUCLEOTIDE SEQUENCE [LARGE SCALE GENOMIC DNA]</scope>
    <source>
        <strain evidence="5 8">2789STDY5834939</strain>
    </source>
</reference>
<dbReference type="Proteomes" id="UP000196386">
    <property type="component" value="Unassembled WGS sequence"/>
</dbReference>
<protein>
    <submittedName>
        <fullName evidence="7">ATP-binding protein</fullName>
    </submittedName>
    <submittedName>
        <fullName evidence="5">Competence protein ComM</fullName>
    </submittedName>
    <submittedName>
        <fullName evidence="6">Magnesium chelatase</fullName>
    </submittedName>
</protein>
<evidence type="ECO:0000313" key="7">
    <source>
        <dbReference type="EMBL" id="RGE69640.1"/>
    </source>
</evidence>
<dbReference type="InterPro" id="IPR000523">
    <property type="entry name" value="Mg_chelatse_chII-like_cat_dom"/>
</dbReference>
<dbReference type="InterPro" id="IPR025158">
    <property type="entry name" value="Mg_chelat-rel_C"/>
</dbReference>
<evidence type="ECO:0000313" key="10">
    <source>
        <dbReference type="Proteomes" id="UP000260828"/>
    </source>
</evidence>
<dbReference type="InterPro" id="IPR045006">
    <property type="entry name" value="CHLI-like"/>
</dbReference>
<dbReference type="Pfam" id="PF13541">
    <property type="entry name" value="ChlI"/>
    <property type="match status" value="1"/>
</dbReference>
<dbReference type="Pfam" id="PF13335">
    <property type="entry name" value="Mg_chelatase_C"/>
    <property type="match status" value="1"/>
</dbReference>
<organism evidence="5 8">
    <name type="scientific">Anaerotruncus colihominis</name>
    <dbReference type="NCBI Taxonomy" id="169435"/>
    <lineage>
        <taxon>Bacteria</taxon>
        <taxon>Bacillati</taxon>
        <taxon>Bacillota</taxon>
        <taxon>Clostridia</taxon>
        <taxon>Eubacteriales</taxon>
        <taxon>Oscillospiraceae</taxon>
        <taxon>Anaerotruncus</taxon>
    </lineage>
</organism>
<evidence type="ECO:0000259" key="4">
    <source>
        <dbReference type="SMART" id="SM00382"/>
    </source>
</evidence>
<dbReference type="PANTHER" id="PTHR32039">
    <property type="entry name" value="MAGNESIUM-CHELATASE SUBUNIT CHLI"/>
    <property type="match status" value="1"/>
</dbReference>
<reference evidence="9" key="2">
    <citation type="submission" date="2017-04" db="EMBL/GenBank/DDBJ databases">
        <title>Function of individual gut microbiota members based on whole genome sequencing of pure cultures obtained from chicken caecum.</title>
        <authorList>
            <person name="Medvecky M."/>
            <person name="Cejkova D."/>
            <person name="Polansky O."/>
            <person name="Karasova D."/>
            <person name="Kubasova T."/>
            <person name="Cizek A."/>
            <person name="Rychlik I."/>
        </authorList>
    </citation>
    <scope>NUCLEOTIDE SEQUENCE [LARGE SCALE GENOMIC DNA]</scope>
    <source>
        <strain evidence="9">An175</strain>
    </source>
</reference>
<sequence>MLSTVQSLGLLGIEPFSVTVEVNVARAIPAFEIVGLPDAAVRESRERVRSAFLNCGYPFPDGRITVNLAPADVKKSGSLHDLPILIGLLCAQGTLPELPKASAFIGELSLSGELRRVCGVLPMLLGAQELGVKRAFVPAPNAAEASVVHGLEVYVVENVRALVDFLRGEGTLLRAESAKTNQPHRCSVPDFCEVKGQPFAKRALEIAAAGGHNTLLIGAPGTGKSMLARRLLSILPGMTEAESIETTKIYSAAGLLEPGIPLITERPFRAPHHTVSPAGLCGGGSIPRPGEISLAHNGVLFLDELPEFQRPAMEALRQPIEEGSVTISRVNARLRYPSRFMLTAAMNPCPCGYFGHPTKQCTCSPARASAYLNSISGPLLSRIDLHVEVPPVSYEQLSAIGGEETSANVRARVVAARAIQTNRFACTGIACNAQIPPALLAESCPLDSGAEKLLRGAFDRMGLSGRAYDRILKVARTIADLDASEQIRAPHLAEALQYRALDRKYWNRG</sequence>
<feature type="domain" description="AAA+ ATPase" evidence="4">
    <location>
        <begin position="210"/>
        <end position="393"/>
    </location>
</feature>
<dbReference type="OrthoDB" id="9813147at2"/>
<dbReference type="Gene3D" id="3.30.230.10">
    <property type="match status" value="1"/>
</dbReference>
<dbReference type="PANTHER" id="PTHR32039:SF7">
    <property type="entry name" value="COMPETENCE PROTEIN COMM"/>
    <property type="match status" value="1"/>
</dbReference>
<evidence type="ECO:0000256" key="3">
    <source>
        <dbReference type="ARBA" id="ARBA00022840"/>
    </source>
</evidence>
<dbReference type="SUPFAM" id="SSF52540">
    <property type="entry name" value="P-loop containing nucleoside triphosphate hydrolases"/>
    <property type="match status" value="1"/>
</dbReference>
<dbReference type="InterPro" id="IPR014721">
    <property type="entry name" value="Ribsml_uS5_D2-typ_fold_subgr"/>
</dbReference>
<evidence type="ECO:0000313" key="5">
    <source>
        <dbReference type="EMBL" id="CUP47113.1"/>
    </source>
</evidence>
<dbReference type="AlphaFoldDB" id="A0A174NEV2"/>
<dbReference type="EMBL" id="QVME01000001">
    <property type="protein sequence ID" value="RGE69640.1"/>
    <property type="molecule type" value="Genomic_DNA"/>
</dbReference>
<dbReference type="EMBL" id="NFKP01000016">
    <property type="protein sequence ID" value="OUP68593.1"/>
    <property type="molecule type" value="Genomic_DNA"/>
</dbReference>
<dbReference type="InterPro" id="IPR020568">
    <property type="entry name" value="Ribosomal_Su5_D2-typ_SF"/>
</dbReference>
<dbReference type="InterPro" id="IPR001208">
    <property type="entry name" value="MCM_dom"/>
</dbReference>
<proteinExistence type="inferred from homology"/>
<evidence type="ECO:0000313" key="8">
    <source>
        <dbReference type="Proteomes" id="UP000095765"/>
    </source>
</evidence>
<reference evidence="6" key="3">
    <citation type="journal article" date="2018" name="BMC Genomics">
        <title>Whole genome sequencing and function prediction of 133 gut anaerobes isolated from chicken caecum in pure cultures.</title>
        <authorList>
            <person name="Medvecky M."/>
            <person name="Cejkova D."/>
            <person name="Polansky O."/>
            <person name="Karasova D."/>
            <person name="Kubasova T."/>
            <person name="Cizek A."/>
            <person name="Rychlik I."/>
        </authorList>
    </citation>
    <scope>NUCLEOTIDE SEQUENCE</scope>
    <source>
        <strain evidence="6">An175</strain>
    </source>
</reference>
<dbReference type="GO" id="GO:0003677">
    <property type="term" value="F:DNA binding"/>
    <property type="evidence" value="ECO:0007669"/>
    <property type="project" value="InterPro"/>
</dbReference>
<dbReference type="Gene3D" id="3.40.50.300">
    <property type="entry name" value="P-loop containing nucleotide triphosphate hydrolases"/>
    <property type="match status" value="1"/>
</dbReference>
<dbReference type="RefSeq" id="WP_006875665.1">
    <property type="nucleotide sequence ID" value="NZ_CABIWA010000007.1"/>
</dbReference>
<dbReference type="Pfam" id="PF01078">
    <property type="entry name" value="Mg_chelatase"/>
    <property type="match status" value="1"/>
</dbReference>
<comment type="similarity">
    <text evidence="1">Belongs to the Mg-chelatase subunits D/I family. ComM subfamily.</text>
</comment>
<dbReference type="SMART" id="SM00382">
    <property type="entry name" value="AAA"/>
    <property type="match status" value="1"/>
</dbReference>
<accession>A0A174NEV2</accession>
<keyword evidence="3 7" id="KW-0067">ATP-binding</keyword>
<gene>
    <name evidence="5" type="primary">comM</name>
    <name evidence="6" type="ORF">B5F11_12610</name>
    <name evidence="7" type="ORF">DXC40_00800</name>
    <name evidence="5" type="ORF">ERS852551_00898</name>
</gene>
<evidence type="ECO:0000256" key="1">
    <source>
        <dbReference type="ARBA" id="ARBA00006354"/>
    </source>
</evidence>
<dbReference type="GO" id="GO:0005524">
    <property type="term" value="F:ATP binding"/>
    <property type="evidence" value="ECO:0007669"/>
    <property type="project" value="UniProtKB-KW"/>
</dbReference>
<name>A0A174NEV2_9FIRM</name>
<evidence type="ECO:0000256" key="2">
    <source>
        <dbReference type="ARBA" id="ARBA00022741"/>
    </source>
</evidence>
<dbReference type="InterPro" id="IPR027417">
    <property type="entry name" value="P-loop_NTPase"/>
</dbReference>
<dbReference type="PRINTS" id="PR01657">
    <property type="entry name" value="MCMFAMILY"/>
</dbReference>
<dbReference type="InterPro" id="IPR004482">
    <property type="entry name" value="Mg_chelat-rel"/>
</dbReference>
<dbReference type="InterPro" id="IPR003593">
    <property type="entry name" value="AAA+_ATPase"/>
</dbReference>
<dbReference type="GeneID" id="72465680"/>
<dbReference type="SUPFAM" id="SSF54211">
    <property type="entry name" value="Ribosomal protein S5 domain 2-like"/>
    <property type="match status" value="1"/>
</dbReference>
<evidence type="ECO:0000313" key="9">
    <source>
        <dbReference type="Proteomes" id="UP000196386"/>
    </source>
</evidence>
<keyword evidence="2" id="KW-0547">Nucleotide-binding</keyword>
<evidence type="ECO:0000313" key="6">
    <source>
        <dbReference type="EMBL" id="OUP68593.1"/>
    </source>
</evidence>
<dbReference type="Proteomes" id="UP000095765">
    <property type="component" value="Unassembled WGS sequence"/>
</dbReference>
<reference evidence="7 10" key="4">
    <citation type="submission" date="2018-08" db="EMBL/GenBank/DDBJ databases">
        <title>A genome reference for cultivated species of the human gut microbiota.</title>
        <authorList>
            <person name="Zou Y."/>
            <person name="Xue W."/>
            <person name="Luo G."/>
        </authorList>
    </citation>
    <scope>NUCLEOTIDE SEQUENCE [LARGE SCALE GENOMIC DNA]</scope>
    <source>
        <strain evidence="7 10">TF05-12AC</strain>
    </source>
</reference>
<dbReference type="EMBL" id="CZBE01000005">
    <property type="protein sequence ID" value="CUP47113.1"/>
    <property type="molecule type" value="Genomic_DNA"/>
</dbReference>
<dbReference type="NCBIfam" id="TIGR00368">
    <property type="entry name" value="YifB family Mg chelatase-like AAA ATPase"/>
    <property type="match status" value="1"/>
</dbReference>
<dbReference type="Proteomes" id="UP000260828">
    <property type="component" value="Unassembled WGS sequence"/>
</dbReference>